<proteinExistence type="predicted"/>
<keyword evidence="4" id="KW-1185">Reference proteome</keyword>
<evidence type="ECO:0000313" key="4">
    <source>
        <dbReference type="Proteomes" id="UP000077961"/>
    </source>
</evidence>
<dbReference type="EMBL" id="LXJZ01000220">
    <property type="protein sequence ID" value="OAJ53253.1"/>
    <property type="molecule type" value="Genomic_DNA"/>
</dbReference>
<comment type="caution">
    <text evidence="3">The sequence shown here is derived from an EMBL/GenBank/DDBJ whole genome shotgun (WGS) entry which is preliminary data.</text>
</comment>
<dbReference type="Proteomes" id="UP000078116">
    <property type="component" value="Unassembled WGS sequence"/>
</dbReference>
<evidence type="ECO:0000313" key="5">
    <source>
        <dbReference type="Proteomes" id="UP000078116"/>
    </source>
</evidence>
<name>A0A1A9N3N5_9BURK</name>
<dbReference type="RefSeq" id="WP_064271730.1">
    <property type="nucleotide sequence ID" value="NZ_LXJZ01000220.1"/>
</dbReference>
<dbReference type="EMBL" id="LXKA01000333">
    <property type="protein sequence ID" value="OAJ56716.1"/>
    <property type="molecule type" value="Genomic_DNA"/>
</dbReference>
<sequence length="181" mass="19378">MSITIANRADGQLILESPGGQVMLDFTETTETVIAPAQEQPQQPPQPQDPQQPQQPQQPTRSGDEPAPPKPIILGPLPAPPLPMSIIKVKHSALVWSVITAGLPLLRLDRIIESGELNSETKAELAARANRLQPGEPLSVDAHLPTGHAIDAELLAGHLSQIAKVMGHPIVMSLWTKVLGE</sequence>
<feature type="region of interest" description="Disordered" evidence="1">
    <location>
        <begin position="28"/>
        <end position="74"/>
    </location>
</feature>
<protein>
    <submittedName>
        <fullName evidence="3">Uncharacterized protein</fullName>
    </submittedName>
</protein>
<gene>
    <name evidence="2" type="ORF">A6V36_13005</name>
    <name evidence="3" type="ORF">A6V37_31330</name>
</gene>
<dbReference type="Proteomes" id="UP000077961">
    <property type="component" value="Unassembled WGS sequence"/>
</dbReference>
<reference evidence="4 5" key="1">
    <citation type="submission" date="2016-04" db="EMBL/GenBank/DDBJ databases">
        <title>Reclassification of Paraburkholderia panaciterrae (Farh et al. 2015) Dobritsa &amp; Samadpour 2016 as a later homotypic synonym of Paraburkholderia ginsengiterrae (Farh et al. 2015) Dobritsa &amp; Samadpour 2016.</title>
        <authorList>
            <person name="Dobritsa A.P."/>
            <person name="Kutumbaka K."/>
            <person name="Samadpour M."/>
        </authorList>
    </citation>
    <scope>NUCLEOTIDE SEQUENCE [LARGE SCALE GENOMIC DNA]</scope>
    <source>
        <strain evidence="3 5">DCY85</strain>
        <strain evidence="2 4">DCY85-1</strain>
    </source>
</reference>
<evidence type="ECO:0000256" key="1">
    <source>
        <dbReference type="SAM" id="MobiDB-lite"/>
    </source>
</evidence>
<evidence type="ECO:0000313" key="3">
    <source>
        <dbReference type="EMBL" id="OAJ56716.1"/>
    </source>
</evidence>
<evidence type="ECO:0000313" key="2">
    <source>
        <dbReference type="EMBL" id="OAJ53253.1"/>
    </source>
</evidence>
<organism evidence="3 5">
    <name type="scientific">Paraburkholderia ginsengiterrae</name>
    <dbReference type="NCBI Taxonomy" id="1462993"/>
    <lineage>
        <taxon>Bacteria</taxon>
        <taxon>Pseudomonadati</taxon>
        <taxon>Pseudomonadota</taxon>
        <taxon>Betaproteobacteria</taxon>
        <taxon>Burkholderiales</taxon>
        <taxon>Burkholderiaceae</taxon>
        <taxon>Paraburkholderia</taxon>
    </lineage>
</organism>
<dbReference type="AlphaFoldDB" id="A0A1A9N3N5"/>
<accession>A0A1A9N3N5</accession>